<dbReference type="OrthoDB" id="118729at2"/>
<feature type="transmembrane region" description="Helical" evidence="1">
    <location>
        <begin position="114"/>
        <end position="146"/>
    </location>
</feature>
<feature type="transmembrane region" description="Helical" evidence="1">
    <location>
        <begin position="12"/>
        <end position="40"/>
    </location>
</feature>
<evidence type="ECO:0000259" key="2">
    <source>
        <dbReference type="Pfam" id="PF02517"/>
    </source>
</evidence>
<protein>
    <recommendedName>
        <fullName evidence="2">CAAX prenyl protease 2/Lysostaphin resistance protein A-like domain-containing protein</fullName>
    </recommendedName>
</protein>
<evidence type="ECO:0000256" key="1">
    <source>
        <dbReference type="SAM" id="Phobius"/>
    </source>
</evidence>
<feature type="domain" description="CAAX prenyl protease 2/Lysostaphin resistance protein A-like" evidence="2">
    <location>
        <begin position="114"/>
        <end position="212"/>
    </location>
</feature>
<dbReference type="RefSeq" id="WP_123209031.1">
    <property type="nucleotide sequence ID" value="NZ_JBHTHO010000020.1"/>
</dbReference>
<gene>
    <name evidence="3" type="ORF">DMP06_07010</name>
</gene>
<dbReference type="Proteomes" id="UP000269591">
    <property type="component" value="Unassembled WGS sequence"/>
</dbReference>
<keyword evidence="1" id="KW-0472">Membrane</keyword>
<dbReference type="InterPro" id="IPR003675">
    <property type="entry name" value="Rce1/LyrA-like_dom"/>
</dbReference>
<proteinExistence type="predicted"/>
<keyword evidence="4" id="KW-1185">Reference proteome</keyword>
<evidence type="ECO:0000313" key="3">
    <source>
        <dbReference type="EMBL" id="RNL39530.1"/>
    </source>
</evidence>
<dbReference type="GO" id="GO:0080120">
    <property type="term" value="P:CAAX-box protein maturation"/>
    <property type="evidence" value="ECO:0007669"/>
    <property type="project" value="UniProtKB-ARBA"/>
</dbReference>
<dbReference type="GO" id="GO:0004175">
    <property type="term" value="F:endopeptidase activity"/>
    <property type="evidence" value="ECO:0007669"/>
    <property type="project" value="UniProtKB-ARBA"/>
</dbReference>
<reference evidence="4" key="1">
    <citation type="submission" date="2018-05" db="EMBL/GenBank/DDBJ databases">
        <title>Genome Sequencing of selected type strains of the family Eggerthellaceae.</title>
        <authorList>
            <person name="Danylec N."/>
            <person name="Stoll D.A."/>
            <person name="Doetsch A."/>
            <person name="Huch M."/>
        </authorList>
    </citation>
    <scope>NUCLEOTIDE SEQUENCE [LARGE SCALE GENOMIC DNA]</scope>
    <source>
        <strain evidence="4">DSM 24851</strain>
    </source>
</reference>
<evidence type="ECO:0000313" key="4">
    <source>
        <dbReference type="Proteomes" id="UP000269591"/>
    </source>
</evidence>
<keyword evidence="1" id="KW-0812">Transmembrane</keyword>
<sequence length="246" mass="26162">MKVAKIDFDEAAAIVLSMLLSQGIMLIWGVVVATVFAGIVSGDWLGAVVGLGWVSLVEQSVRALPISIALGGAILLAAVLFAVAFILEKRAIKKRGVEEMIPIRRGIDGEVPRMPFLVLVALMGIVGCVEEFLFRFALVGAIVVLLPSVMPSFASAAIASVVSSVLFVFAHAQYADMGQKINTFFLGLAFCVAYLSSGSIVLVAVAHALYNLAVIMYKRHQMNTDPDYFGGPAPTRVLMDEEGEGA</sequence>
<feature type="transmembrane region" description="Helical" evidence="1">
    <location>
        <begin position="60"/>
        <end position="87"/>
    </location>
</feature>
<feature type="transmembrane region" description="Helical" evidence="1">
    <location>
        <begin position="152"/>
        <end position="172"/>
    </location>
</feature>
<dbReference type="AlphaFoldDB" id="A0A3N0AY52"/>
<comment type="caution">
    <text evidence="3">The sequence shown here is derived from an EMBL/GenBank/DDBJ whole genome shotgun (WGS) entry which is preliminary data.</text>
</comment>
<organism evidence="3 4">
    <name type="scientific">Slackia equolifaciens</name>
    <dbReference type="NCBI Taxonomy" id="498718"/>
    <lineage>
        <taxon>Bacteria</taxon>
        <taxon>Bacillati</taxon>
        <taxon>Actinomycetota</taxon>
        <taxon>Coriobacteriia</taxon>
        <taxon>Eggerthellales</taxon>
        <taxon>Eggerthellaceae</taxon>
        <taxon>Slackia</taxon>
    </lineage>
</organism>
<dbReference type="EMBL" id="QIBX01000011">
    <property type="protein sequence ID" value="RNL39530.1"/>
    <property type="molecule type" value="Genomic_DNA"/>
</dbReference>
<feature type="transmembrane region" description="Helical" evidence="1">
    <location>
        <begin position="184"/>
        <end position="210"/>
    </location>
</feature>
<accession>A0A3N0AY52</accession>
<name>A0A3N0AY52_9ACTN</name>
<keyword evidence="1" id="KW-1133">Transmembrane helix</keyword>
<dbReference type="Pfam" id="PF02517">
    <property type="entry name" value="Rce1-like"/>
    <property type="match status" value="1"/>
</dbReference>